<dbReference type="InterPro" id="IPR029063">
    <property type="entry name" value="SAM-dependent_MTases_sf"/>
</dbReference>
<evidence type="ECO:0000313" key="2">
    <source>
        <dbReference type="Proteomes" id="UP000011996"/>
    </source>
</evidence>
<dbReference type="SUPFAM" id="SSF53335">
    <property type="entry name" value="S-adenosyl-L-methionine-dependent methyltransferases"/>
    <property type="match status" value="1"/>
</dbReference>
<evidence type="ECO:0000313" key="1">
    <source>
        <dbReference type="EMBL" id="EMI23115.1"/>
    </source>
</evidence>
<sequence>MNIVAKTKRFADSVAFNLRVHGFADRKYLREVMLPAMAEAKPSNVMLAGTRRYNTGYPKLFDQQATAVWTLDFDPRAARFGNGYLHRTCDIREIDRVFSGIRFDVVHINGLLGFGIDTDDDIKCMIEAVHRSLVHGGYMMLGWDADASPDPSENETILARFEHREFGHLPARHRVVGMEGYDHVFDWFCRLSE</sequence>
<proteinExistence type="predicted"/>
<protein>
    <submittedName>
        <fullName evidence="1">Methyltransferase type 11</fullName>
    </submittedName>
</protein>
<dbReference type="GeneID" id="90611633"/>
<dbReference type="GO" id="GO:0008168">
    <property type="term" value="F:methyltransferase activity"/>
    <property type="evidence" value="ECO:0007669"/>
    <property type="project" value="UniProtKB-KW"/>
</dbReference>
<accession>M5RUY3</accession>
<comment type="caution">
    <text evidence="1">The sequence shown here is derived from an EMBL/GenBank/DDBJ whole genome shotgun (WGS) entry which is preliminary data.</text>
</comment>
<dbReference type="CDD" id="cd02440">
    <property type="entry name" value="AdoMet_MTases"/>
    <property type="match status" value="1"/>
</dbReference>
<dbReference type="PATRIC" id="fig|1263868.3.peg.6889"/>
<reference evidence="1 2" key="1">
    <citation type="journal article" date="2013" name="Mar. Genomics">
        <title>Expression of sulfatases in Rhodopirellula baltica and the diversity of sulfatases in the genus Rhodopirellula.</title>
        <authorList>
            <person name="Wegner C.E."/>
            <person name="Richter-Heitmann T."/>
            <person name="Klindworth A."/>
            <person name="Klockow C."/>
            <person name="Richter M."/>
            <person name="Achstetter T."/>
            <person name="Glockner F.O."/>
            <person name="Harder J."/>
        </authorList>
    </citation>
    <scope>NUCLEOTIDE SEQUENCE [LARGE SCALE GENOMIC DNA]</scope>
    <source>
        <strain evidence="1 2">SH398</strain>
    </source>
</reference>
<name>M5RUY3_9BACT</name>
<dbReference type="AlphaFoldDB" id="M5RUY3"/>
<dbReference type="STRING" id="1263868.RESH_06345"/>
<keyword evidence="1" id="KW-0808">Transferase</keyword>
<dbReference type="RefSeq" id="WP_008672960.1">
    <property type="nucleotide sequence ID" value="NZ_ANOF01000208.1"/>
</dbReference>
<dbReference type="Proteomes" id="UP000011996">
    <property type="component" value="Unassembled WGS sequence"/>
</dbReference>
<dbReference type="GO" id="GO:0032259">
    <property type="term" value="P:methylation"/>
    <property type="evidence" value="ECO:0007669"/>
    <property type="project" value="UniProtKB-KW"/>
</dbReference>
<dbReference type="EMBL" id="ANOF01000208">
    <property type="protein sequence ID" value="EMI23115.1"/>
    <property type="molecule type" value="Genomic_DNA"/>
</dbReference>
<keyword evidence="1" id="KW-0489">Methyltransferase</keyword>
<organism evidence="1 2">
    <name type="scientific">Rhodopirellula europaea SH398</name>
    <dbReference type="NCBI Taxonomy" id="1263868"/>
    <lineage>
        <taxon>Bacteria</taxon>
        <taxon>Pseudomonadati</taxon>
        <taxon>Planctomycetota</taxon>
        <taxon>Planctomycetia</taxon>
        <taxon>Pirellulales</taxon>
        <taxon>Pirellulaceae</taxon>
        <taxon>Rhodopirellula</taxon>
    </lineage>
</organism>
<gene>
    <name evidence="1" type="ORF">RESH_06345</name>
</gene>